<dbReference type="SUPFAM" id="SSF100950">
    <property type="entry name" value="NagB/RpiA/CoA transferase-like"/>
    <property type="match status" value="1"/>
</dbReference>
<gene>
    <name evidence="7" type="ORF">AC625_21430</name>
</gene>
<dbReference type="OrthoDB" id="9793820at2"/>
<evidence type="ECO:0000313" key="8">
    <source>
        <dbReference type="Proteomes" id="UP000037146"/>
    </source>
</evidence>
<organism evidence="7 8">
    <name type="scientific">Peribacillus loiseleuriae</name>
    <dbReference type="NCBI Taxonomy" id="1679170"/>
    <lineage>
        <taxon>Bacteria</taxon>
        <taxon>Bacillati</taxon>
        <taxon>Bacillota</taxon>
        <taxon>Bacilli</taxon>
        <taxon>Bacillales</taxon>
        <taxon>Bacillaceae</taxon>
        <taxon>Peribacillus</taxon>
    </lineage>
</organism>
<accession>A0A0K9GZS0</accession>
<dbReference type="Pfam" id="PF21715">
    <property type="entry name" value="CggR_N"/>
    <property type="match status" value="1"/>
</dbReference>
<feature type="domain" description="Sugar-binding" evidence="5">
    <location>
        <begin position="91"/>
        <end position="339"/>
    </location>
</feature>
<dbReference type="AlphaFoldDB" id="A0A0K9GZS0"/>
<evidence type="ECO:0000259" key="5">
    <source>
        <dbReference type="Pfam" id="PF04198"/>
    </source>
</evidence>
<keyword evidence="4" id="KW-0804">Transcription</keyword>
<evidence type="ECO:0000259" key="6">
    <source>
        <dbReference type="Pfam" id="PF21715"/>
    </source>
</evidence>
<dbReference type="STRING" id="1679170.AC625_21430"/>
<dbReference type="InterPro" id="IPR007324">
    <property type="entry name" value="Sugar-bd_dom_put"/>
</dbReference>
<dbReference type="InterPro" id="IPR037171">
    <property type="entry name" value="NagB/RpiA_transferase-like"/>
</dbReference>
<dbReference type="SUPFAM" id="SSF46785">
    <property type="entry name" value="Winged helix' DNA-binding domain"/>
    <property type="match status" value="1"/>
</dbReference>
<reference evidence="8" key="1">
    <citation type="submission" date="2015-07" db="EMBL/GenBank/DDBJ databases">
        <title>Genome sequencing project for genomic taxonomy and phylogenomics of Bacillus-like bacteria.</title>
        <authorList>
            <person name="Liu B."/>
            <person name="Wang J."/>
            <person name="Zhu Y."/>
            <person name="Liu G."/>
            <person name="Chen Q."/>
            <person name="Chen Z."/>
            <person name="Lan J."/>
            <person name="Che J."/>
            <person name="Ge C."/>
            <person name="Shi H."/>
            <person name="Pan Z."/>
            <person name="Liu X."/>
        </authorList>
    </citation>
    <scope>NUCLEOTIDE SEQUENCE [LARGE SCALE GENOMIC DNA]</scope>
    <source>
        <strain evidence="8">FJAT-27997</strain>
    </source>
</reference>
<dbReference type="InterPro" id="IPR048715">
    <property type="entry name" value="CggR_N"/>
</dbReference>
<sequence length="340" mass="37696">MYPLLDIQKKVLPDLLSVMQKRYDILRYIKFMQPVGRRSLANSLDLTERTLRSEVDFLKNQNLIEVFSSGMQLSAEGVEILEQLEGVMREISGIDKMEQKLKRILNVNEVIIVAGNSDQSSWVKSELGKAGAARMKKEWKAKNIIAVTGGSTMAEVAKTLTPDSNGKDILFVPARGGLGEEIQNQANVIVAKMAEKTNAAYKVLYLLDQVSDEAYHSFMKEPMIKDVISLIKSATIVLHGIGDAMVMSERRKTSPEIIKSLELQHAVGEAFGYYFDENGEVVHKVQTIGIQLKDLDQAKRVIAVAGGESKVKAIRAYMKRAPQTTVLITDEAAAQQLIKG</sequence>
<dbReference type="InterPro" id="IPR036388">
    <property type="entry name" value="WH-like_DNA-bd_sf"/>
</dbReference>
<name>A0A0K9GZS0_9BACI</name>
<dbReference type="PANTHER" id="PTHR34294:SF5">
    <property type="entry name" value="CENTRAL GLYCOLYTIC GENES REGULATOR"/>
    <property type="match status" value="1"/>
</dbReference>
<dbReference type="InterPro" id="IPR051054">
    <property type="entry name" value="SorC_transcr_regulators"/>
</dbReference>
<evidence type="ECO:0000313" key="7">
    <source>
        <dbReference type="EMBL" id="KMY51772.1"/>
    </source>
</evidence>
<keyword evidence="8" id="KW-1185">Reference proteome</keyword>
<dbReference type="InterPro" id="IPR036390">
    <property type="entry name" value="WH_DNA-bd_sf"/>
</dbReference>
<dbReference type="Gene3D" id="1.10.10.10">
    <property type="entry name" value="Winged helix-like DNA-binding domain superfamily/Winged helix DNA-binding domain"/>
    <property type="match status" value="1"/>
</dbReference>
<feature type="domain" description="CggR N-terminal DNA binding" evidence="6">
    <location>
        <begin position="18"/>
        <end position="88"/>
    </location>
</feature>
<dbReference type="GO" id="GO:0030246">
    <property type="term" value="F:carbohydrate binding"/>
    <property type="evidence" value="ECO:0007669"/>
    <property type="project" value="InterPro"/>
</dbReference>
<protein>
    <submittedName>
        <fullName evidence="7">Central glycolytic genes regulator</fullName>
    </submittedName>
</protein>
<dbReference type="GO" id="GO:0003677">
    <property type="term" value="F:DNA binding"/>
    <property type="evidence" value="ECO:0007669"/>
    <property type="project" value="UniProtKB-KW"/>
</dbReference>
<keyword evidence="2" id="KW-0805">Transcription regulation</keyword>
<evidence type="ECO:0000256" key="4">
    <source>
        <dbReference type="ARBA" id="ARBA00023163"/>
    </source>
</evidence>
<dbReference type="PANTHER" id="PTHR34294">
    <property type="entry name" value="TRANSCRIPTIONAL REGULATOR-RELATED"/>
    <property type="match status" value="1"/>
</dbReference>
<dbReference type="Gene3D" id="3.40.50.1360">
    <property type="match status" value="1"/>
</dbReference>
<dbReference type="Proteomes" id="UP000037146">
    <property type="component" value="Unassembled WGS sequence"/>
</dbReference>
<dbReference type="Pfam" id="PF04198">
    <property type="entry name" value="Sugar-bind"/>
    <property type="match status" value="1"/>
</dbReference>
<evidence type="ECO:0000256" key="2">
    <source>
        <dbReference type="ARBA" id="ARBA00023015"/>
    </source>
</evidence>
<keyword evidence="3" id="KW-0238">DNA-binding</keyword>
<comment type="similarity">
    <text evidence="1">Belongs to the SorC transcriptional regulatory family.</text>
</comment>
<dbReference type="EMBL" id="LFZW01000001">
    <property type="protein sequence ID" value="KMY51772.1"/>
    <property type="molecule type" value="Genomic_DNA"/>
</dbReference>
<comment type="caution">
    <text evidence="7">The sequence shown here is derived from an EMBL/GenBank/DDBJ whole genome shotgun (WGS) entry which is preliminary data.</text>
</comment>
<proteinExistence type="inferred from homology"/>
<dbReference type="RefSeq" id="WP_049683122.1">
    <property type="nucleotide sequence ID" value="NZ_LFZW01000001.1"/>
</dbReference>
<evidence type="ECO:0000256" key="1">
    <source>
        <dbReference type="ARBA" id="ARBA00010466"/>
    </source>
</evidence>
<dbReference type="PATRIC" id="fig|1679170.3.peg.4834"/>
<evidence type="ECO:0000256" key="3">
    <source>
        <dbReference type="ARBA" id="ARBA00023125"/>
    </source>
</evidence>